<dbReference type="PANTHER" id="PTHR43289:SF6">
    <property type="entry name" value="SERINE_THREONINE-PROTEIN KINASE NEKL-3"/>
    <property type="match status" value="1"/>
</dbReference>
<proteinExistence type="predicted"/>
<dbReference type="Gene3D" id="1.10.510.10">
    <property type="entry name" value="Transferase(Phosphotransferase) domain 1"/>
    <property type="match status" value="1"/>
</dbReference>
<keyword evidence="4 7" id="KW-0547">Nucleotide-binding</keyword>
<evidence type="ECO:0000256" key="6">
    <source>
        <dbReference type="ARBA" id="ARBA00022840"/>
    </source>
</evidence>
<dbReference type="InterPro" id="IPR000719">
    <property type="entry name" value="Prot_kinase_dom"/>
</dbReference>
<dbReference type="InterPro" id="IPR011009">
    <property type="entry name" value="Kinase-like_dom_sf"/>
</dbReference>
<dbReference type="PROSITE" id="PS50011">
    <property type="entry name" value="PROTEIN_KINASE_DOM"/>
    <property type="match status" value="1"/>
</dbReference>
<dbReference type="RefSeq" id="WP_343933326.1">
    <property type="nucleotide sequence ID" value="NZ_BAAABU010000003.1"/>
</dbReference>
<evidence type="ECO:0000256" key="5">
    <source>
        <dbReference type="ARBA" id="ARBA00022777"/>
    </source>
</evidence>
<keyword evidence="9" id="KW-0472">Membrane</keyword>
<evidence type="ECO:0000313" key="12">
    <source>
        <dbReference type="Proteomes" id="UP001500416"/>
    </source>
</evidence>
<feature type="compositionally biased region" description="Low complexity" evidence="8">
    <location>
        <begin position="358"/>
        <end position="368"/>
    </location>
</feature>
<dbReference type="CDD" id="cd14014">
    <property type="entry name" value="STKc_PknB_like"/>
    <property type="match status" value="1"/>
</dbReference>
<evidence type="ECO:0000256" key="1">
    <source>
        <dbReference type="ARBA" id="ARBA00012513"/>
    </source>
</evidence>
<dbReference type="EC" id="2.7.11.1" evidence="1"/>
<feature type="compositionally biased region" description="Pro residues" evidence="8">
    <location>
        <begin position="344"/>
        <end position="357"/>
    </location>
</feature>
<gene>
    <name evidence="11" type="ORF">GCM10010492_19150</name>
</gene>
<protein>
    <recommendedName>
        <fullName evidence="1">non-specific serine/threonine protein kinase</fullName>
        <ecNumber evidence="1">2.7.11.1</ecNumber>
    </recommendedName>
</protein>
<dbReference type="PANTHER" id="PTHR43289">
    <property type="entry name" value="MITOGEN-ACTIVATED PROTEIN KINASE KINASE KINASE 20-RELATED"/>
    <property type="match status" value="1"/>
</dbReference>
<feature type="compositionally biased region" description="Low complexity" evidence="8">
    <location>
        <begin position="273"/>
        <end position="325"/>
    </location>
</feature>
<dbReference type="SMART" id="SM00220">
    <property type="entry name" value="S_TKc"/>
    <property type="match status" value="1"/>
</dbReference>
<keyword evidence="6 7" id="KW-0067">ATP-binding</keyword>
<name>A0ABP3D1M7_9PSEU</name>
<keyword evidence="3" id="KW-0808">Transferase</keyword>
<feature type="binding site" evidence="7">
    <location>
        <position position="36"/>
    </location>
    <ligand>
        <name>ATP</name>
        <dbReference type="ChEBI" id="CHEBI:30616"/>
    </ligand>
</feature>
<evidence type="ECO:0000256" key="2">
    <source>
        <dbReference type="ARBA" id="ARBA00022527"/>
    </source>
</evidence>
<evidence type="ECO:0000256" key="7">
    <source>
        <dbReference type="PROSITE-ProRule" id="PRU10141"/>
    </source>
</evidence>
<keyword evidence="9" id="KW-0812">Transmembrane</keyword>
<feature type="region of interest" description="Disordered" evidence="8">
    <location>
        <begin position="273"/>
        <end position="368"/>
    </location>
</feature>
<evidence type="ECO:0000256" key="8">
    <source>
        <dbReference type="SAM" id="MobiDB-lite"/>
    </source>
</evidence>
<dbReference type="Gene3D" id="3.30.200.20">
    <property type="entry name" value="Phosphorylase Kinase, domain 1"/>
    <property type="match status" value="1"/>
</dbReference>
<feature type="region of interest" description="Disordered" evidence="8">
    <location>
        <begin position="422"/>
        <end position="444"/>
    </location>
</feature>
<dbReference type="Proteomes" id="UP001500416">
    <property type="component" value="Unassembled WGS sequence"/>
</dbReference>
<dbReference type="EMBL" id="BAAABU010000003">
    <property type="protein sequence ID" value="GAA0221202.1"/>
    <property type="molecule type" value="Genomic_DNA"/>
</dbReference>
<evidence type="ECO:0000256" key="9">
    <source>
        <dbReference type="SAM" id="Phobius"/>
    </source>
</evidence>
<keyword evidence="9" id="KW-1133">Transmembrane helix</keyword>
<dbReference type="PROSITE" id="PS00108">
    <property type="entry name" value="PROTEIN_KINASE_ST"/>
    <property type="match status" value="1"/>
</dbReference>
<feature type="transmembrane region" description="Helical" evidence="9">
    <location>
        <begin position="374"/>
        <end position="396"/>
    </location>
</feature>
<dbReference type="PROSITE" id="PS00107">
    <property type="entry name" value="PROTEIN_KINASE_ATP"/>
    <property type="match status" value="1"/>
</dbReference>
<evidence type="ECO:0000313" key="11">
    <source>
        <dbReference type="EMBL" id="GAA0221202.1"/>
    </source>
</evidence>
<dbReference type="SUPFAM" id="SSF56112">
    <property type="entry name" value="Protein kinase-like (PK-like)"/>
    <property type="match status" value="1"/>
</dbReference>
<keyword evidence="2" id="KW-0723">Serine/threonine-protein kinase</keyword>
<organism evidence="11 12">
    <name type="scientific">Saccharothrix mutabilis subsp. mutabilis</name>
    <dbReference type="NCBI Taxonomy" id="66855"/>
    <lineage>
        <taxon>Bacteria</taxon>
        <taxon>Bacillati</taxon>
        <taxon>Actinomycetota</taxon>
        <taxon>Actinomycetes</taxon>
        <taxon>Pseudonocardiales</taxon>
        <taxon>Pseudonocardiaceae</taxon>
        <taxon>Saccharothrix</taxon>
    </lineage>
</organism>
<evidence type="ECO:0000259" key="10">
    <source>
        <dbReference type="PROSITE" id="PS50011"/>
    </source>
</evidence>
<evidence type="ECO:0000256" key="3">
    <source>
        <dbReference type="ARBA" id="ARBA00022679"/>
    </source>
</evidence>
<dbReference type="InterPro" id="IPR017441">
    <property type="entry name" value="Protein_kinase_ATP_BS"/>
</dbReference>
<reference evidence="12" key="1">
    <citation type="journal article" date="2019" name="Int. J. Syst. Evol. Microbiol.">
        <title>The Global Catalogue of Microorganisms (GCM) 10K type strain sequencing project: providing services to taxonomists for standard genome sequencing and annotation.</title>
        <authorList>
            <consortium name="The Broad Institute Genomics Platform"/>
            <consortium name="The Broad Institute Genome Sequencing Center for Infectious Disease"/>
            <person name="Wu L."/>
            <person name="Ma J."/>
        </authorList>
    </citation>
    <scope>NUCLEOTIDE SEQUENCE [LARGE SCALE GENOMIC DNA]</scope>
    <source>
        <strain evidence="12">JCM 3380</strain>
    </source>
</reference>
<keyword evidence="12" id="KW-1185">Reference proteome</keyword>
<sequence>MEEFGPYRVGELLGRGGMGEVHRAHDTAHDRVVALKRLAPVHNDDADFRARFRREARIAARLREPHVIPIHAFGEIDGRLYLDMRLVEGRDLAEVLAAEGPLDPARAVRLVGQVAGALDAAHADGLVHRDVKPSNVLVTPEDFVYLVDFGIARSVLPAGTDLTASGAVLGTLDYMAPERFGDGPVDGRVDVYALACVLYACVTGVRPFEADSAAALIWAHMQQVPVGASVVNPAVPRALDEVIRRSMAKDPADRHPSAGAFATAAAAALTAAPAGSPATPAGSAATPGPFTSSQPAPAPSQPASGGLAPGQPAALGRSASPSQSSPLPPRPPLSPSSPLSQRPPLSPSPTSPRPPAPASIVPPGTDNSGARPGLVGPVVAGVVALALVAVVLAWAVDWGKGERVAGANTSTAATTTAAATTATTTAASGSASATSTTTPTTDAQTSKLLASLPETFRGNPSCVPAPPSGQGITATVTCSGANSRHFRFPPPDSATFHLFTDRAAQDAHFLALVGAHGVGREDESGGCRPETRPAHYALYYRDTSGPLPGEFTTCFVADGVGQVWWVDTRTTTTGVLRSSTATTPDALDGLGYWWNGMILTAMP</sequence>
<evidence type="ECO:0000256" key="4">
    <source>
        <dbReference type="ARBA" id="ARBA00022741"/>
    </source>
</evidence>
<keyword evidence="5" id="KW-0418">Kinase</keyword>
<feature type="domain" description="Protein kinase" evidence="10">
    <location>
        <begin position="7"/>
        <end position="269"/>
    </location>
</feature>
<dbReference type="Pfam" id="PF00069">
    <property type="entry name" value="Pkinase"/>
    <property type="match status" value="1"/>
</dbReference>
<accession>A0ABP3D1M7</accession>
<dbReference type="InterPro" id="IPR008271">
    <property type="entry name" value="Ser/Thr_kinase_AS"/>
</dbReference>
<comment type="caution">
    <text evidence="11">The sequence shown here is derived from an EMBL/GenBank/DDBJ whole genome shotgun (WGS) entry which is preliminary data.</text>
</comment>
<feature type="compositionally biased region" description="Pro residues" evidence="8">
    <location>
        <begin position="326"/>
        <end position="335"/>
    </location>
</feature>